<sequence>MRTIRDNLFAIGLLFSTAMAFTGCSTVDDGSFTAPITLSEKIGGKWVVNSVLQTDEANARTKTLTDLLDFSTFVINLNQDEAGNPSTFTIEGSAPLLLPTSGTWKMDYNFTKSDNTPSRLLLNDGKAETALTVTAVPGNTKTLEYRLTRKTNGQPFVSYTYNLTQAVK</sequence>
<keyword evidence="1" id="KW-0732">Signal</keyword>
<evidence type="ECO:0008006" key="4">
    <source>
        <dbReference type="Google" id="ProtNLM"/>
    </source>
</evidence>
<evidence type="ECO:0000256" key="1">
    <source>
        <dbReference type="SAM" id="SignalP"/>
    </source>
</evidence>
<evidence type="ECO:0000313" key="2">
    <source>
        <dbReference type="EMBL" id="BBA29481.1"/>
    </source>
</evidence>
<dbReference type="InterPro" id="IPR032168">
    <property type="entry name" value="DUF5004"/>
</dbReference>
<dbReference type="Proteomes" id="UP000267517">
    <property type="component" value="Chromosome I"/>
</dbReference>
<proteinExistence type="predicted"/>
<accession>A0A250KIL2</accession>
<dbReference type="AlphaFoldDB" id="A0A250KIL2"/>
<protein>
    <recommendedName>
        <fullName evidence="4">DUF5004 domain-containing protein</fullName>
    </recommendedName>
</protein>
<dbReference type="RefSeq" id="WP_120174573.1">
    <property type="nucleotide sequence ID" value="NZ_AP018049.1"/>
</dbReference>
<dbReference type="OrthoDB" id="1342164at2"/>
<feature type="signal peptide" evidence="1">
    <location>
        <begin position="1"/>
        <end position="20"/>
    </location>
</feature>
<dbReference type="PROSITE" id="PS51257">
    <property type="entry name" value="PROKAR_LIPOPROTEIN"/>
    <property type="match status" value="1"/>
</dbReference>
<gene>
    <name evidence="2" type="ORF">PMEL1_01419</name>
</gene>
<dbReference type="EMBL" id="AP018049">
    <property type="protein sequence ID" value="BBA29481.1"/>
    <property type="molecule type" value="Genomic_DNA"/>
</dbReference>
<dbReference type="Pfam" id="PF16395">
    <property type="entry name" value="DUF5004"/>
    <property type="match status" value="1"/>
</dbReference>
<name>A0A250KIL2_9BACT</name>
<organism evidence="2 3">
    <name type="scientific">Prevotella melaninogenica</name>
    <dbReference type="NCBI Taxonomy" id="28132"/>
    <lineage>
        <taxon>Bacteria</taxon>
        <taxon>Pseudomonadati</taxon>
        <taxon>Bacteroidota</taxon>
        <taxon>Bacteroidia</taxon>
        <taxon>Bacteroidales</taxon>
        <taxon>Prevotellaceae</taxon>
        <taxon>Prevotella</taxon>
    </lineage>
</organism>
<evidence type="ECO:0000313" key="3">
    <source>
        <dbReference type="Proteomes" id="UP000267517"/>
    </source>
</evidence>
<feature type="chain" id="PRO_5012242094" description="DUF5004 domain-containing protein" evidence="1">
    <location>
        <begin position="21"/>
        <end position="168"/>
    </location>
</feature>
<reference evidence="2 3" key="1">
    <citation type="submission" date="2017-05" db="EMBL/GenBank/DDBJ databases">
        <title>whole genome sequence of Prevotella melaninogenica GAI 07411.</title>
        <authorList>
            <person name="Kondo Y."/>
            <person name="Hoshino T."/>
        </authorList>
    </citation>
    <scope>NUCLEOTIDE SEQUENCE [LARGE SCALE GENOMIC DNA]</scope>
    <source>
        <strain evidence="2 3">GAI 07411</strain>
    </source>
</reference>